<keyword evidence="1" id="KW-0433">Leucine-rich repeat</keyword>
<dbReference type="SMART" id="SM00364">
    <property type="entry name" value="LRR_BAC"/>
    <property type="match status" value="2"/>
</dbReference>
<dbReference type="PANTHER" id="PTHR48051:SF46">
    <property type="entry name" value="LEUCINE RICH REPEAT-CONTAINING DOMAIN PROTEIN"/>
    <property type="match status" value="1"/>
</dbReference>
<sequence length="178" mass="19899">MAGAGVTRVVKRCEEAKENGKLDLSECELVHVPDALYMLMRNTTLETCNLSANVLRRIPAKLAIKFPHLTELHLSSNHLSSLPEELRHVSGLTTLDISNNHFDTLPQVVYRLEALRKLNAEQNGIVEVNVSRLKAITSLAEVNLQENPLTDDVHNQLLEIRVINVLLTPRDPELDAVD</sequence>
<keyword evidence="5" id="KW-1185">Reference proteome</keyword>
<evidence type="ECO:0000259" key="3">
    <source>
        <dbReference type="Pfam" id="PF23598"/>
    </source>
</evidence>
<dbReference type="Pfam" id="PF23598">
    <property type="entry name" value="LRR_14"/>
    <property type="match status" value="1"/>
</dbReference>
<dbReference type="Proteomes" id="UP001519460">
    <property type="component" value="Unassembled WGS sequence"/>
</dbReference>
<organism evidence="4 5">
    <name type="scientific">Batillaria attramentaria</name>
    <dbReference type="NCBI Taxonomy" id="370345"/>
    <lineage>
        <taxon>Eukaryota</taxon>
        <taxon>Metazoa</taxon>
        <taxon>Spiralia</taxon>
        <taxon>Lophotrochozoa</taxon>
        <taxon>Mollusca</taxon>
        <taxon>Gastropoda</taxon>
        <taxon>Caenogastropoda</taxon>
        <taxon>Sorbeoconcha</taxon>
        <taxon>Cerithioidea</taxon>
        <taxon>Batillariidae</taxon>
        <taxon>Batillaria</taxon>
    </lineage>
</organism>
<evidence type="ECO:0000313" key="5">
    <source>
        <dbReference type="Proteomes" id="UP001519460"/>
    </source>
</evidence>
<dbReference type="PANTHER" id="PTHR48051">
    <property type="match status" value="1"/>
</dbReference>
<keyword evidence="2" id="KW-0677">Repeat</keyword>
<reference evidence="4 5" key="1">
    <citation type="journal article" date="2023" name="Sci. Data">
        <title>Genome assembly of the Korean intertidal mud-creeper Batillaria attramentaria.</title>
        <authorList>
            <person name="Patra A.K."/>
            <person name="Ho P.T."/>
            <person name="Jun S."/>
            <person name="Lee S.J."/>
            <person name="Kim Y."/>
            <person name="Won Y.J."/>
        </authorList>
    </citation>
    <scope>NUCLEOTIDE SEQUENCE [LARGE SCALE GENOMIC DNA]</scope>
    <source>
        <strain evidence="4">Wonlab-2016</strain>
    </source>
</reference>
<accession>A0ABD0LN57</accession>
<evidence type="ECO:0000256" key="1">
    <source>
        <dbReference type="ARBA" id="ARBA00022614"/>
    </source>
</evidence>
<dbReference type="EMBL" id="JACVVK020000034">
    <property type="protein sequence ID" value="KAK7500903.1"/>
    <property type="molecule type" value="Genomic_DNA"/>
</dbReference>
<protein>
    <recommendedName>
        <fullName evidence="3">Disease resistance R13L4/SHOC-2-like LRR domain-containing protein</fullName>
    </recommendedName>
</protein>
<dbReference type="PROSITE" id="PS51450">
    <property type="entry name" value="LRR"/>
    <property type="match status" value="1"/>
</dbReference>
<dbReference type="InterPro" id="IPR055414">
    <property type="entry name" value="LRR_R13L4/SHOC2-like"/>
</dbReference>
<dbReference type="InterPro" id="IPR003591">
    <property type="entry name" value="Leu-rich_rpt_typical-subtyp"/>
</dbReference>
<dbReference type="AlphaFoldDB" id="A0ABD0LN57"/>
<comment type="caution">
    <text evidence="4">The sequence shown here is derived from an EMBL/GenBank/DDBJ whole genome shotgun (WGS) entry which is preliminary data.</text>
</comment>
<name>A0ABD0LN57_9CAEN</name>
<evidence type="ECO:0000256" key="2">
    <source>
        <dbReference type="ARBA" id="ARBA00022737"/>
    </source>
</evidence>
<gene>
    <name evidence="4" type="ORF">BaRGS_00007783</name>
</gene>
<evidence type="ECO:0000313" key="4">
    <source>
        <dbReference type="EMBL" id="KAK7500903.1"/>
    </source>
</evidence>
<dbReference type="Gene3D" id="3.80.10.10">
    <property type="entry name" value="Ribonuclease Inhibitor"/>
    <property type="match status" value="1"/>
</dbReference>
<proteinExistence type="predicted"/>
<feature type="domain" description="Disease resistance R13L4/SHOC-2-like LRR" evidence="3">
    <location>
        <begin position="39"/>
        <end position="167"/>
    </location>
</feature>
<dbReference type="SMART" id="SM00369">
    <property type="entry name" value="LRR_TYP"/>
    <property type="match status" value="2"/>
</dbReference>
<dbReference type="SUPFAM" id="SSF52075">
    <property type="entry name" value="Outer arm dynein light chain 1"/>
    <property type="match status" value="1"/>
</dbReference>
<dbReference type="InterPro" id="IPR050216">
    <property type="entry name" value="LRR_domain-containing"/>
</dbReference>
<dbReference type="InterPro" id="IPR032675">
    <property type="entry name" value="LRR_dom_sf"/>
</dbReference>
<dbReference type="InterPro" id="IPR001611">
    <property type="entry name" value="Leu-rich_rpt"/>
</dbReference>